<accession>A0A513X005</accession>
<dbReference type="GeneID" id="41039242"/>
<dbReference type="RefSeq" id="YP_009681215.1">
    <property type="nucleotide sequence ID" value="NC_044121.1"/>
</dbReference>
<keyword evidence="1" id="KW-0812">Transmembrane</keyword>
<feature type="transmembrane region" description="Helical" evidence="1">
    <location>
        <begin position="85"/>
        <end position="112"/>
    </location>
</feature>
<keyword evidence="2" id="KW-0496">Mitochondrion</keyword>
<keyword evidence="1" id="KW-0472">Membrane</keyword>
<dbReference type="AlphaFoldDB" id="A0A513X005"/>
<feature type="transmembrane region" description="Helical" evidence="1">
    <location>
        <begin position="21"/>
        <end position="39"/>
    </location>
</feature>
<feature type="transmembrane region" description="Helical" evidence="1">
    <location>
        <begin position="59"/>
        <end position="78"/>
    </location>
</feature>
<reference evidence="2" key="1">
    <citation type="journal article" date="2019" name="Fungal Genet. Biol.">
        <title>The unrevealing high variability on non conserved core of Austropuccinia psidii and other rust mitochondrial genomes.</title>
        <authorList>
            <person name="de Almeida J.R."/>
            <person name="Riano Pachon D.M."/>
            <person name="Franceschine L.M."/>
            <person name="Batista dos Santos I."/>
            <person name="da Silva Lopes M."/>
            <person name="Avelino de Andrade P."/>
            <person name="de Barros Monteiro-Vitorello C."/>
            <person name="Labate C.A."/>
            <person name="Quecine M.C."/>
        </authorList>
    </citation>
    <scope>NUCLEOTIDE SEQUENCE</scope>
    <source>
        <strain evidence="2">MF-1</strain>
    </source>
</reference>
<name>A0A513X005_9BASI</name>
<dbReference type="EMBL" id="MN018834">
    <property type="protein sequence ID" value="QDH07264.1"/>
    <property type="molecule type" value="Genomic_DNA"/>
</dbReference>
<organism evidence="2">
    <name type="scientific">Austropuccinia psidii</name>
    <dbReference type="NCBI Taxonomy" id="181123"/>
    <lineage>
        <taxon>Eukaryota</taxon>
        <taxon>Fungi</taxon>
        <taxon>Dikarya</taxon>
        <taxon>Basidiomycota</taxon>
        <taxon>Pucciniomycotina</taxon>
        <taxon>Pucciniomycetes</taxon>
        <taxon>Pucciniales</taxon>
        <taxon>Sphaerophragmiaceae</taxon>
        <taxon>Austropuccinia</taxon>
    </lineage>
</organism>
<evidence type="ECO:0000256" key="1">
    <source>
        <dbReference type="SAM" id="Phobius"/>
    </source>
</evidence>
<evidence type="ECO:0000313" key="2">
    <source>
        <dbReference type="EMBL" id="QDH07264.1"/>
    </source>
</evidence>
<geneLocation type="mitochondrion" evidence="2"/>
<proteinExistence type="predicted"/>
<keyword evidence="1" id="KW-1133">Transmembrane helix</keyword>
<protein>
    <submittedName>
        <fullName evidence="2">Uncharacterized protein</fullName>
    </submittedName>
</protein>
<sequence length="123" mass="14772">MLSYSLITLIPSSSIPCPPHLLLYLFTFAYLIFSRIFIWPQPPPPILLPSNTSIFLLRMILRLQNISIALITILLLWWRGLIWWIFFFFSLLTTYFLILLAYPWSLLLYWLYSFSFYSSLLYF</sequence>
<gene>
    <name evidence="2" type="primary">orf123</name>
</gene>